<dbReference type="PANTHER" id="PTHR12570">
    <property type="match status" value="1"/>
</dbReference>
<dbReference type="InterPro" id="IPR008521">
    <property type="entry name" value="Mg_trans_NIPA"/>
</dbReference>
<comment type="caution">
    <text evidence="7">The sequence shown here is derived from an EMBL/GenBank/DDBJ whole genome shotgun (WGS) entry which is preliminary data.</text>
</comment>
<evidence type="ECO:0000256" key="5">
    <source>
        <dbReference type="SAM" id="MobiDB-lite"/>
    </source>
</evidence>
<feature type="region of interest" description="Disordered" evidence="5">
    <location>
        <begin position="462"/>
        <end position="566"/>
    </location>
</feature>
<dbReference type="GO" id="GO:0016020">
    <property type="term" value="C:membrane"/>
    <property type="evidence" value="ECO:0007669"/>
    <property type="project" value="UniProtKB-SubCell"/>
</dbReference>
<feature type="transmembrane region" description="Helical" evidence="6">
    <location>
        <begin position="284"/>
        <end position="302"/>
    </location>
</feature>
<keyword evidence="3 6" id="KW-1133">Transmembrane helix</keyword>
<evidence type="ECO:0000256" key="1">
    <source>
        <dbReference type="ARBA" id="ARBA00004141"/>
    </source>
</evidence>
<dbReference type="Proteomes" id="UP001303473">
    <property type="component" value="Unassembled WGS sequence"/>
</dbReference>
<dbReference type="InterPro" id="IPR037185">
    <property type="entry name" value="EmrE-like"/>
</dbReference>
<feature type="compositionally biased region" description="Polar residues" evidence="5">
    <location>
        <begin position="779"/>
        <end position="795"/>
    </location>
</feature>
<keyword evidence="4 6" id="KW-0472">Membrane</keyword>
<evidence type="ECO:0000256" key="2">
    <source>
        <dbReference type="ARBA" id="ARBA00022692"/>
    </source>
</evidence>
<organism evidence="7 8">
    <name type="scientific">Diplogelasinospora grovesii</name>
    <dbReference type="NCBI Taxonomy" id="303347"/>
    <lineage>
        <taxon>Eukaryota</taxon>
        <taxon>Fungi</taxon>
        <taxon>Dikarya</taxon>
        <taxon>Ascomycota</taxon>
        <taxon>Pezizomycotina</taxon>
        <taxon>Sordariomycetes</taxon>
        <taxon>Sordariomycetidae</taxon>
        <taxon>Sordariales</taxon>
        <taxon>Diplogelasinosporaceae</taxon>
        <taxon>Diplogelasinospora</taxon>
    </lineage>
</organism>
<comment type="subcellular location">
    <subcellularLocation>
        <location evidence="1">Membrane</location>
        <topology evidence="1">Multi-pass membrane protein</topology>
    </subcellularLocation>
</comment>
<feature type="region of interest" description="Disordered" evidence="5">
    <location>
        <begin position="661"/>
        <end position="801"/>
    </location>
</feature>
<evidence type="ECO:0000313" key="7">
    <source>
        <dbReference type="EMBL" id="KAK3937627.1"/>
    </source>
</evidence>
<proteinExistence type="predicted"/>
<feature type="transmembrane region" description="Helical" evidence="6">
    <location>
        <begin position="246"/>
        <end position="264"/>
    </location>
</feature>
<dbReference type="AlphaFoldDB" id="A0AAN6N1U2"/>
<feature type="region of interest" description="Disordered" evidence="5">
    <location>
        <begin position="584"/>
        <end position="638"/>
    </location>
</feature>
<keyword evidence="8" id="KW-1185">Reference proteome</keyword>
<dbReference type="SUPFAM" id="SSF103481">
    <property type="entry name" value="Multidrug resistance efflux transporter EmrE"/>
    <property type="match status" value="1"/>
</dbReference>
<name>A0AAN6N1U2_9PEZI</name>
<feature type="transmembrane region" description="Helical" evidence="6">
    <location>
        <begin position="217"/>
        <end position="237"/>
    </location>
</feature>
<feature type="compositionally biased region" description="Basic and acidic residues" evidence="5">
    <location>
        <begin position="700"/>
        <end position="718"/>
    </location>
</feature>
<protein>
    <submittedName>
        <fullName evidence="7">DUF803 domain membrane protein</fullName>
    </submittedName>
</protein>
<evidence type="ECO:0000256" key="3">
    <source>
        <dbReference type="ARBA" id="ARBA00022989"/>
    </source>
</evidence>
<feature type="transmembrane region" description="Helical" evidence="6">
    <location>
        <begin position="409"/>
        <end position="427"/>
    </location>
</feature>
<feature type="compositionally biased region" description="Basic and acidic residues" evidence="5">
    <location>
        <begin position="532"/>
        <end position="547"/>
    </location>
</feature>
<dbReference type="Pfam" id="PF05653">
    <property type="entry name" value="Mg_trans_NIPA"/>
    <property type="match status" value="1"/>
</dbReference>
<feature type="transmembrane region" description="Helical" evidence="6">
    <location>
        <begin position="46"/>
        <end position="68"/>
    </location>
</feature>
<keyword evidence="2 6" id="KW-0812">Transmembrane</keyword>
<feature type="transmembrane region" description="Helical" evidence="6">
    <location>
        <begin position="378"/>
        <end position="397"/>
    </location>
</feature>
<feature type="transmembrane region" description="Helical" evidence="6">
    <location>
        <begin position="347"/>
        <end position="366"/>
    </location>
</feature>
<evidence type="ECO:0000256" key="4">
    <source>
        <dbReference type="ARBA" id="ARBA00023136"/>
    </source>
</evidence>
<dbReference type="GO" id="GO:0015095">
    <property type="term" value="F:magnesium ion transmembrane transporter activity"/>
    <property type="evidence" value="ECO:0007669"/>
    <property type="project" value="InterPro"/>
</dbReference>
<feature type="transmembrane region" description="Helical" evidence="6">
    <location>
        <begin position="191"/>
        <end position="211"/>
    </location>
</feature>
<reference evidence="8" key="1">
    <citation type="journal article" date="2023" name="Mol. Phylogenet. Evol.">
        <title>Genome-scale phylogeny and comparative genomics of the fungal order Sordariales.</title>
        <authorList>
            <person name="Hensen N."/>
            <person name="Bonometti L."/>
            <person name="Westerberg I."/>
            <person name="Brannstrom I.O."/>
            <person name="Guillou S."/>
            <person name="Cros-Aarteil S."/>
            <person name="Calhoun S."/>
            <person name="Haridas S."/>
            <person name="Kuo A."/>
            <person name="Mondo S."/>
            <person name="Pangilinan J."/>
            <person name="Riley R."/>
            <person name="LaButti K."/>
            <person name="Andreopoulos B."/>
            <person name="Lipzen A."/>
            <person name="Chen C."/>
            <person name="Yan M."/>
            <person name="Daum C."/>
            <person name="Ng V."/>
            <person name="Clum A."/>
            <person name="Steindorff A."/>
            <person name="Ohm R.A."/>
            <person name="Martin F."/>
            <person name="Silar P."/>
            <person name="Natvig D.O."/>
            <person name="Lalanne C."/>
            <person name="Gautier V."/>
            <person name="Ament-Velasquez S.L."/>
            <person name="Kruys A."/>
            <person name="Hutchinson M.I."/>
            <person name="Powell A.J."/>
            <person name="Barry K."/>
            <person name="Miller A.N."/>
            <person name="Grigoriev I.V."/>
            <person name="Debuchy R."/>
            <person name="Gladieux P."/>
            <person name="Hiltunen Thoren M."/>
            <person name="Johannesson H."/>
        </authorList>
    </citation>
    <scope>NUCLEOTIDE SEQUENCE [LARGE SCALE GENOMIC DNA]</scope>
    <source>
        <strain evidence="8">CBS 340.73</strain>
    </source>
</reference>
<evidence type="ECO:0000256" key="6">
    <source>
        <dbReference type="SAM" id="Phobius"/>
    </source>
</evidence>
<feature type="compositionally biased region" description="Polar residues" evidence="5">
    <location>
        <begin position="463"/>
        <end position="473"/>
    </location>
</feature>
<evidence type="ECO:0000313" key="8">
    <source>
        <dbReference type="Proteomes" id="UP001303473"/>
    </source>
</evidence>
<dbReference type="EMBL" id="MU853849">
    <property type="protein sequence ID" value="KAK3937627.1"/>
    <property type="molecule type" value="Genomic_DNA"/>
</dbReference>
<feature type="compositionally biased region" description="Basic residues" evidence="5">
    <location>
        <begin position="669"/>
        <end position="681"/>
    </location>
</feature>
<gene>
    <name evidence="7" type="ORF">QBC46DRAFT_451815</name>
</gene>
<feature type="compositionally biased region" description="Polar residues" evidence="5">
    <location>
        <begin position="584"/>
        <end position="602"/>
    </location>
</feature>
<dbReference type="PANTHER" id="PTHR12570:SF65">
    <property type="entry name" value="MAGNESIUM TRANSPORTER NIPA9-RELATED"/>
    <property type="match status" value="1"/>
</dbReference>
<sequence>MYLPESAIASSSPRLWFLNSTVPVFDDNPNPQPPKHGDDESELQKWSSLIGIITAIVGNVLIALALNVQRYAHIRLHRQRAQIRERARQAMKRAMTNNNIGQFGGDGAGGVGGLYGSLGTKHNGAVGAHAKRFNGNRATVDHDAGDDEELDHDETLPLAHSFRSDDSRWTECSEENDDGKKVTTSYLRDPYWWLGQVLITVGESGNFLAYGFAPASIVSPLGVVALISNCVIAPILFKEVFRQRDFWGVIIAVMGAVTVVLSAKQQETKLGPHDVWDAITTIEFEIYVTISCSLIVLLMWASPRYGRRTILIDLGLVGLFGGYTALATKGVSSMLSSTLLGAFGTPVTYGLILVLVVTAVMQVRYVNRALQRFDSTQVIPIQFVLFTLSVIIGSAVLYRDFERTSGEQAIKFIGGCLLTFFGVFLITSGRPRHDDEEEVLSDAEGFEDTIGLAFQEPAVAAVTSATQPQTPHQPSRRGSDSAGRSRRSSRGSRVSFSQAINKPLASLQDTGIPSPRTPPIAASTRGASFIEDGGRGEDSPLLHDNPWRDGASGTEPEIKHPGIGQHTLSTDSVATMASLAISDGDSSFQTAPQQRPQVNITGATTPPVTPRAPPPAREHATPSSRPHSLHFPGGPMISPSPFSSTISAAVADKLLALQLDGSSSSGHPIGHRRVGSRRSRPGLRNSLFVPESDLSEGEDDHNRESEHASAIERYRTHEPSSSSNAEDPLLGGDSDGNGEGSQDKKGFRGRARSLSHTLGELFGVKSVRRKRSNTEDESANQNNSVSRIRTLQSGERSTETL</sequence>
<accession>A0AAN6N1U2</accession>